<dbReference type="Gene3D" id="3.40.50.10440">
    <property type="entry name" value="Dihydroxyacetone kinase, domain 1"/>
    <property type="match status" value="1"/>
</dbReference>
<dbReference type="PROSITE" id="PS51482">
    <property type="entry name" value="DEGV"/>
    <property type="match status" value="1"/>
</dbReference>
<dbReference type="NCBIfam" id="TIGR00762">
    <property type="entry name" value="DegV"/>
    <property type="match status" value="1"/>
</dbReference>
<evidence type="ECO:0000256" key="2">
    <source>
        <dbReference type="ARBA" id="ARBA00023121"/>
    </source>
</evidence>
<gene>
    <name evidence="3" type="ORF">H8689_10290</name>
</gene>
<name>A0A926F414_9FIRM</name>
<dbReference type="GO" id="GO:0008289">
    <property type="term" value="F:lipid binding"/>
    <property type="evidence" value="ECO:0007669"/>
    <property type="project" value="UniProtKB-KW"/>
</dbReference>
<dbReference type="InterPro" id="IPR050270">
    <property type="entry name" value="DegV_domain_contain"/>
</dbReference>
<protein>
    <submittedName>
        <fullName evidence="3">DegV family protein</fullName>
    </submittedName>
</protein>
<dbReference type="EMBL" id="JACRTK010000004">
    <property type="protein sequence ID" value="MBC8591499.1"/>
    <property type="molecule type" value="Genomic_DNA"/>
</dbReference>
<keyword evidence="4" id="KW-1185">Reference proteome</keyword>
<evidence type="ECO:0000313" key="4">
    <source>
        <dbReference type="Proteomes" id="UP000601522"/>
    </source>
</evidence>
<accession>A0A926F414</accession>
<sequence>MKIKILSDSACDLPEEIIKDYNIDILPIVVIKGEKEYLDKVSIQPKEVYENMRKGEVYKTSQISPMDFKSKFQEYGQNGESVIYIAFSSGLSGTYQTSLLVKEDVKSEYSQLDLDIIDTKGASGGFGLMVLYAAKMAREGKTKEEIIKAVEFYRDHMQHIFTVDDIEYLYRGGRVSRTKAFIGGLLNIKPILHVDEEGKLIPIEKIRGKNKVFKTMLDIMEERSKEADLKSQIIGITHGDDIEGALKLKKLIEERFGSKDFLINTIGAAIGAHSGPGTLAIYFLDRNYNN</sequence>
<dbReference type="SUPFAM" id="SSF82549">
    <property type="entry name" value="DAK1/DegV-like"/>
    <property type="match status" value="1"/>
</dbReference>
<organism evidence="3 4">
    <name type="scientific">Wansuia hejianensis</name>
    <dbReference type="NCBI Taxonomy" id="2763667"/>
    <lineage>
        <taxon>Bacteria</taxon>
        <taxon>Bacillati</taxon>
        <taxon>Bacillota</taxon>
        <taxon>Clostridia</taxon>
        <taxon>Lachnospirales</taxon>
        <taxon>Lachnospiraceae</taxon>
        <taxon>Wansuia</taxon>
    </lineage>
</organism>
<keyword evidence="2" id="KW-0446">Lipid-binding</keyword>
<dbReference type="InterPro" id="IPR003797">
    <property type="entry name" value="DegV"/>
</dbReference>
<reference evidence="3 4" key="1">
    <citation type="submission" date="2020-08" db="EMBL/GenBank/DDBJ databases">
        <title>Genome public.</title>
        <authorList>
            <person name="Liu C."/>
            <person name="Sun Q."/>
        </authorList>
    </citation>
    <scope>NUCLEOTIDE SEQUENCE [LARGE SCALE GENOMIC DNA]</scope>
    <source>
        <strain evidence="3 4">NSJ-26</strain>
    </source>
</reference>
<dbReference type="Gene3D" id="2.20.28.50">
    <property type="entry name" value="degv family protein"/>
    <property type="match status" value="1"/>
</dbReference>
<dbReference type="AlphaFoldDB" id="A0A926F414"/>
<dbReference type="InterPro" id="IPR043168">
    <property type="entry name" value="DegV_C"/>
</dbReference>
<comment type="function">
    <text evidence="1">May bind long-chain fatty acids, such as palmitate, and may play a role in lipid transport or fatty acid metabolism.</text>
</comment>
<dbReference type="Gene3D" id="3.30.1180.10">
    <property type="match status" value="1"/>
</dbReference>
<dbReference type="Pfam" id="PF02645">
    <property type="entry name" value="DegV"/>
    <property type="match status" value="1"/>
</dbReference>
<evidence type="ECO:0000313" key="3">
    <source>
        <dbReference type="EMBL" id="MBC8591499.1"/>
    </source>
</evidence>
<evidence type="ECO:0000256" key="1">
    <source>
        <dbReference type="ARBA" id="ARBA00003238"/>
    </source>
</evidence>
<proteinExistence type="predicted"/>
<dbReference type="RefSeq" id="WP_249324362.1">
    <property type="nucleotide sequence ID" value="NZ_JACRTK010000004.1"/>
</dbReference>
<dbReference type="PANTHER" id="PTHR33434:SF3">
    <property type="entry name" value="DEGV DOMAIN-CONTAINING PROTEIN YITS"/>
    <property type="match status" value="1"/>
</dbReference>
<dbReference type="PANTHER" id="PTHR33434">
    <property type="entry name" value="DEGV DOMAIN-CONTAINING PROTEIN DR_1986-RELATED"/>
    <property type="match status" value="1"/>
</dbReference>
<dbReference type="Proteomes" id="UP000601522">
    <property type="component" value="Unassembled WGS sequence"/>
</dbReference>
<comment type="caution">
    <text evidence="3">The sequence shown here is derived from an EMBL/GenBank/DDBJ whole genome shotgun (WGS) entry which is preliminary data.</text>
</comment>